<proteinExistence type="predicted"/>
<evidence type="ECO:0000313" key="3">
    <source>
        <dbReference type="Proteomes" id="UP000275385"/>
    </source>
</evidence>
<accession>A0A420YBP6</accession>
<feature type="region of interest" description="Disordered" evidence="1">
    <location>
        <begin position="1"/>
        <end position="133"/>
    </location>
</feature>
<name>A0A420YBP6_9PEZI</name>
<keyword evidence="3" id="KW-1185">Reference proteome</keyword>
<feature type="compositionally biased region" description="Low complexity" evidence="1">
    <location>
        <begin position="56"/>
        <end position="74"/>
    </location>
</feature>
<organism evidence="2 3">
    <name type="scientific">Coniochaeta pulveracea</name>
    <dbReference type="NCBI Taxonomy" id="177199"/>
    <lineage>
        <taxon>Eukaryota</taxon>
        <taxon>Fungi</taxon>
        <taxon>Dikarya</taxon>
        <taxon>Ascomycota</taxon>
        <taxon>Pezizomycotina</taxon>
        <taxon>Sordariomycetes</taxon>
        <taxon>Sordariomycetidae</taxon>
        <taxon>Coniochaetales</taxon>
        <taxon>Coniochaetaceae</taxon>
        <taxon>Coniochaeta</taxon>
    </lineage>
</organism>
<dbReference type="OrthoDB" id="3539922at2759"/>
<reference evidence="2 3" key="1">
    <citation type="submission" date="2018-08" db="EMBL/GenBank/DDBJ databases">
        <title>Draft genome of the lignicolous fungus Coniochaeta pulveracea.</title>
        <authorList>
            <person name="Borstlap C.J."/>
            <person name="De Witt R.N."/>
            <person name="Botha A."/>
            <person name="Volschenk H."/>
        </authorList>
    </citation>
    <scope>NUCLEOTIDE SEQUENCE [LARGE SCALE GENOMIC DNA]</scope>
    <source>
        <strain evidence="2 3">CAB683</strain>
    </source>
</reference>
<evidence type="ECO:0000256" key="1">
    <source>
        <dbReference type="SAM" id="MobiDB-lite"/>
    </source>
</evidence>
<feature type="compositionally biased region" description="Acidic residues" evidence="1">
    <location>
        <begin position="12"/>
        <end position="25"/>
    </location>
</feature>
<sequence>MPANRRGRRPDDDDGYESYSDEDYYPEERRPRPRRQSTTRDIIDRVSRSIGRLGINRSPSRSRNTRSSRYSPSLSPSPPPTSRSYRPGYSRRRSSSYYPPSSSRSRPTQTRRSSSYSPSSRGRAGQDLDKTRWQHAAKSAFDAALVEVARVRKEPGSWTGGKGARVATAALGAAAVDAFVVGGKDPEKHGKRKSMEAALGGLVLNRLVNGGRKELRRRESHR</sequence>
<dbReference type="Proteomes" id="UP000275385">
    <property type="component" value="Unassembled WGS sequence"/>
</dbReference>
<protein>
    <submittedName>
        <fullName evidence="2">Uncharacterized protein</fullName>
    </submittedName>
</protein>
<feature type="compositionally biased region" description="Low complexity" evidence="1">
    <location>
        <begin position="95"/>
        <end position="123"/>
    </location>
</feature>
<evidence type="ECO:0000313" key="2">
    <source>
        <dbReference type="EMBL" id="RKU45311.1"/>
    </source>
</evidence>
<dbReference type="EMBL" id="QVQW01000022">
    <property type="protein sequence ID" value="RKU45311.1"/>
    <property type="molecule type" value="Genomic_DNA"/>
</dbReference>
<dbReference type="STRING" id="177199.A0A420YBP6"/>
<gene>
    <name evidence="2" type="ORF">DL546_007143</name>
</gene>
<dbReference type="AlphaFoldDB" id="A0A420YBP6"/>
<comment type="caution">
    <text evidence="2">The sequence shown here is derived from an EMBL/GenBank/DDBJ whole genome shotgun (WGS) entry which is preliminary data.</text>
</comment>